<sequence length="262" mass="30023">MELNLQHRALILIGDLGDEGLGQSLRNFRMDFSPEVQTVDYIHQINLVRLLGFCAKRSDKILVYEYTSSGSLHKRIFHENLKKKLLGGALERKSSTKHIFTRKAKNIIIQLDIKLQKIFLDEIFNAKLFDFGLANVMDCDQSQVMTKMKGTRGYMASKMLSTKRTEKVDLYSFRVVSRHIDKCNLPKRFSYEALKFATQNFDVDKRLGGGGFGSTMDIIHHINLVKLSGFCAKTSHRLLVYEYMSCGLLDKRIFHGNLGRCS</sequence>
<dbReference type="InterPro" id="IPR011009">
    <property type="entry name" value="Kinase-like_dom_sf"/>
</dbReference>
<dbReference type="SMART" id="SM00220">
    <property type="entry name" value="S_TKc"/>
    <property type="match status" value="1"/>
</dbReference>
<dbReference type="GO" id="GO:0005524">
    <property type="term" value="F:ATP binding"/>
    <property type="evidence" value="ECO:0007669"/>
    <property type="project" value="InterPro"/>
</dbReference>
<dbReference type="PANTHER" id="PTHR47976:SF110">
    <property type="entry name" value="RECEPTOR-LIKE SERINE_THREONINE-PROTEIN KINASE"/>
    <property type="match status" value="1"/>
</dbReference>
<dbReference type="AlphaFoldDB" id="A0AA88VID6"/>
<organism evidence="3 4">
    <name type="scientific">Escallonia herrerae</name>
    <dbReference type="NCBI Taxonomy" id="1293975"/>
    <lineage>
        <taxon>Eukaryota</taxon>
        <taxon>Viridiplantae</taxon>
        <taxon>Streptophyta</taxon>
        <taxon>Embryophyta</taxon>
        <taxon>Tracheophyta</taxon>
        <taxon>Spermatophyta</taxon>
        <taxon>Magnoliopsida</taxon>
        <taxon>eudicotyledons</taxon>
        <taxon>Gunneridae</taxon>
        <taxon>Pentapetalae</taxon>
        <taxon>asterids</taxon>
        <taxon>campanulids</taxon>
        <taxon>Escalloniales</taxon>
        <taxon>Escalloniaceae</taxon>
        <taxon>Escallonia</taxon>
    </lineage>
</organism>
<keyword evidence="1" id="KW-0732">Signal</keyword>
<name>A0AA88VID6_9ASTE</name>
<accession>A0AA88VID6</accession>
<dbReference type="Proteomes" id="UP001188597">
    <property type="component" value="Unassembled WGS sequence"/>
</dbReference>
<protein>
    <recommendedName>
        <fullName evidence="2">Protein kinase domain-containing protein</fullName>
    </recommendedName>
</protein>
<dbReference type="Gene3D" id="1.10.510.10">
    <property type="entry name" value="Transferase(Phosphotransferase) domain 1"/>
    <property type="match status" value="2"/>
</dbReference>
<evidence type="ECO:0000313" key="3">
    <source>
        <dbReference type="EMBL" id="KAK3008857.1"/>
    </source>
</evidence>
<evidence type="ECO:0000313" key="4">
    <source>
        <dbReference type="Proteomes" id="UP001188597"/>
    </source>
</evidence>
<keyword evidence="4" id="KW-1185">Reference proteome</keyword>
<dbReference type="Pfam" id="PF00069">
    <property type="entry name" value="Pkinase"/>
    <property type="match status" value="1"/>
</dbReference>
<dbReference type="Gene3D" id="3.30.200.20">
    <property type="entry name" value="Phosphorylase Kinase, domain 1"/>
    <property type="match status" value="1"/>
</dbReference>
<dbReference type="SUPFAM" id="SSF56112">
    <property type="entry name" value="Protein kinase-like (PK-like)"/>
    <property type="match status" value="2"/>
</dbReference>
<dbReference type="PANTHER" id="PTHR47976">
    <property type="entry name" value="G-TYPE LECTIN S-RECEPTOR-LIKE SERINE/THREONINE-PROTEIN KINASE SD2-5"/>
    <property type="match status" value="1"/>
</dbReference>
<feature type="domain" description="Protein kinase" evidence="2">
    <location>
        <begin position="1"/>
        <end position="262"/>
    </location>
</feature>
<comment type="caution">
    <text evidence="3">The sequence shown here is derived from an EMBL/GenBank/DDBJ whole genome shotgun (WGS) entry which is preliminary data.</text>
</comment>
<dbReference type="InterPro" id="IPR000719">
    <property type="entry name" value="Prot_kinase_dom"/>
</dbReference>
<evidence type="ECO:0000259" key="2">
    <source>
        <dbReference type="PROSITE" id="PS50011"/>
    </source>
</evidence>
<reference evidence="3" key="1">
    <citation type="submission" date="2022-12" db="EMBL/GenBank/DDBJ databases">
        <title>Draft genome assemblies for two species of Escallonia (Escalloniales).</title>
        <authorList>
            <person name="Chanderbali A."/>
            <person name="Dervinis C."/>
            <person name="Anghel I."/>
            <person name="Soltis D."/>
            <person name="Soltis P."/>
            <person name="Zapata F."/>
        </authorList>
    </citation>
    <scope>NUCLEOTIDE SEQUENCE</scope>
    <source>
        <strain evidence="3">UCBG64.0493</strain>
        <tissue evidence="3">Leaf</tissue>
    </source>
</reference>
<gene>
    <name evidence="3" type="ORF">RJ639_014184</name>
</gene>
<proteinExistence type="predicted"/>
<dbReference type="EMBL" id="JAVXUP010001710">
    <property type="protein sequence ID" value="KAK3008857.1"/>
    <property type="molecule type" value="Genomic_DNA"/>
</dbReference>
<evidence type="ECO:0000256" key="1">
    <source>
        <dbReference type="ARBA" id="ARBA00022729"/>
    </source>
</evidence>
<dbReference type="GO" id="GO:0004672">
    <property type="term" value="F:protein kinase activity"/>
    <property type="evidence" value="ECO:0007669"/>
    <property type="project" value="InterPro"/>
</dbReference>
<dbReference type="InterPro" id="IPR051343">
    <property type="entry name" value="G-type_lectin_kinases/EP1-like"/>
</dbReference>
<dbReference type="PROSITE" id="PS50011">
    <property type="entry name" value="PROTEIN_KINASE_DOM"/>
    <property type="match status" value="1"/>
</dbReference>